<evidence type="ECO:0000256" key="1">
    <source>
        <dbReference type="SAM" id="Phobius"/>
    </source>
</evidence>
<dbReference type="PANTHER" id="PTHR34458">
    <property type="entry name" value="POLLEN OLE E 1 ALLERGEN AND EXTENSIN FAMILY PROTEIN-RELATED"/>
    <property type="match status" value="1"/>
</dbReference>
<dbReference type="EMBL" id="AMZH03009514">
    <property type="protein sequence ID" value="RRT56693.1"/>
    <property type="molecule type" value="Genomic_DNA"/>
</dbReference>
<keyword evidence="1" id="KW-0812">Transmembrane</keyword>
<dbReference type="Proteomes" id="UP000287651">
    <property type="component" value="Unassembled WGS sequence"/>
</dbReference>
<sequence length="269" mass="28828">MRPVSHVPILLLSIPYRRLSMRVSERVAKVVCNLYHASVVLSHEDMSGARDPVTNVWCRQRDAETIANREKVSTHINEEEEETRLMQMDRPKSQICIIETIVDGGVGQADLSGMTMQPGSSLVRQRRLARSLRSSNWMVAPVAIAQLGNIVVSGTVPCSTSTTTVTAATPVFPNATVLLQCGSNVISSAITNSNGVFTMLVNPVDSLLTLLNSCKLVIPTPLSTCNTSLTATGILQSSMQLLSRGLLGGILGGIVNVVPTLFTFVGNLG</sequence>
<accession>A0A426YY95</accession>
<evidence type="ECO:0000313" key="2">
    <source>
        <dbReference type="EMBL" id="RRT56693.1"/>
    </source>
</evidence>
<evidence type="ECO:0000313" key="3">
    <source>
        <dbReference type="Proteomes" id="UP000287651"/>
    </source>
</evidence>
<proteinExistence type="predicted"/>
<comment type="caution">
    <text evidence="2">The sequence shown here is derived from an EMBL/GenBank/DDBJ whole genome shotgun (WGS) entry which is preliminary data.</text>
</comment>
<keyword evidence="1" id="KW-1133">Transmembrane helix</keyword>
<dbReference type="PANTHER" id="PTHR34458:SF5">
    <property type="entry name" value="POLLEN OLE E 1 ALLERGEN AND EXTENSIN FAMILY PROTEIN"/>
    <property type="match status" value="1"/>
</dbReference>
<evidence type="ECO:0008006" key="4">
    <source>
        <dbReference type="Google" id="ProtNLM"/>
    </source>
</evidence>
<protein>
    <recommendedName>
        <fullName evidence="4">Phylloplanin</fullName>
    </recommendedName>
</protein>
<feature type="transmembrane region" description="Helical" evidence="1">
    <location>
        <begin position="245"/>
        <end position="265"/>
    </location>
</feature>
<gene>
    <name evidence="2" type="ORF">B296_00029065</name>
</gene>
<organism evidence="2 3">
    <name type="scientific">Ensete ventricosum</name>
    <name type="common">Abyssinian banana</name>
    <name type="synonym">Musa ensete</name>
    <dbReference type="NCBI Taxonomy" id="4639"/>
    <lineage>
        <taxon>Eukaryota</taxon>
        <taxon>Viridiplantae</taxon>
        <taxon>Streptophyta</taxon>
        <taxon>Embryophyta</taxon>
        <taxon>Tracheophyta</taxon>
        <taxon>Spermatophyta</taxon>
        <taxon>Magnoliopsida</taxon>
        <taxon>Liliopsida</taxon>
        <taxon>Zingiberales</taxon>
        <taxon>Musaceae</taxon>
        <taxon>Ensete</taxon>
    </lineage>
</organism>
<name>A0A426YY95_ENSVE</name>
<dbReference type="AlphaFoldDB" id="A0A426YY95"/>
<dbReference type="InterPro" id="IPR040404">
    <property type="entry name" value="Phylloplanin-like"/>
</dbReference>
<keyword evidence="1" id="KW-0472">Membrane</keyword>
<reference evidence="2 3" key="1">
    <citation type="journal article" date="2014" name="Agronomy (Basel)">
        <title>A Draft Genome Sequence for Ensete ventricosum, the Drought-Tolerant Tree Against Hunger.</title>
        <authorList>
            <person name="Harrison J."/>
            <person name="Moore K.A."/>
            <person name="Paszkiewicz K."/>
            <person name="Jones T."/>
            <person name="Grant M."/>
            <person name="Ambacheew D."/>
            <person name="Muzemil S."/>
            <person name="Studholme D.J."/>
        </authorList>
    </citation>
    <scope>NUCLEOTIDE SEQUENCE [LARGE SCALE GENOMIC DNA]</scope>
</reference>